<evidence type="ECO:0000313" key="2">
    <source>
        <dbReference type="EMBL" id="MDS1270119.1"/>
    </source>
</evidence>
<evidence type="ECO:0000313" key="3">
    <source>
        <dbReference type="Proteomes" id="UP001250214"/>
    </source>
</evidence>
<name>A0ABU2H478_9ACTN</name>
<dbReference type="Gene3D" id="2.60.120.10">
    <property type="entry name" value="Jelly Rolls"/>
    <property type="match status" value="2"/>
</dbReference>
<proteinExistence type="predicted"/>
<protein>
    <submittedName>
        <fullName evidence="2">Cupin domain-containing protein</fullName>
    </submittedName>
</protein>
<dbReference type="InterPro" id="IPR011051">
    <property type="entry name" value="RmlC_Cupin_sf"/>
</dbReference>
<accession>A0ABU2H478</accession>
<gene>
    <name evidence="2" type="ORF">RIF23_07410</name>
</gene>
<dbReference type="Proteomes" id="UP001250214">
    <property type="component" value="Unassembled WGS sequence"/>
</dbReference>
<dbReference type="InterPro" id="IPR014710">
    <property type="entry name" value="RmlC-like_jellyroll"/>
</dbReference>
<dbReference type="Pfam" id="PF06249">
    <property type="entry name" value="EutQ"/>
    <property type="match status" value="2"/>
</dbReference>
<comment type="caution">
    <text evidence="2">The sequence shown here is derived from an EMBL/GenBank/DDBJ whole genome shotgun (WGS) entry which is preliminary data.</text>
</comment>
<feature type="region of interest" description="Disordered" evidence="1">
    <location>
        <begin position="132"/>
        <end position="151"/>
    </location>
</feature>
<sequence length="278" mass="30379">MTMTFDPNTIATYTSSDVEEWIGSYDEDGSAIGYIADQPEGAPMGLAFVRLRAGMTFDFAWPYDELSIVTKGKLTIRTAGRRVSARAGEILNQPRGVQGTLDIEEDLEMICVHHPTFAAAFGMTLAEYRAASQAGTDPEMPPSTPRGPEWAGGFFDPTIMQHFTIADVATWIPVDAEQRAYVGYIADQAEGSPMGIAFSDFRGAGVHELDFLYDEVAAITKGSFTVHSQGRTFRVRAGEMLYMPKGVSATFEIDEDTVAVGMHYPTFEAVMGYPPHQS</sequence>
<dbReference type="SUPFAM" id="SSF51182">
    <property type="entry name" value="RmlC-like cupins"/>
    <property type="match status" value="2"/>
</dbReference>
<evidence type="ECO:0000256" key="1">
    <source>
        <dbReference type="SAM" id="MobiDB-lite"/>
    </source>
</evidence>
<reference evidence="3" key="1">
    <citation type="submission" date="2023-07" db="EMBL/GenBank/DDBJ databases">
        <title>Novel species in the genus Lipingzhangella isolated from Sambhar Salt Lake.</title>
        <authorList>
            <person name="Jiya N."/>
            <person name="Kajale S."/>
            <person name="Sharma A."/>
        </authorList>
    </citation>
    <scope>NUCLEOTIDE SEQUENCE [LARGE SCALE GENOMIC DNA]</scope>
    <source>
        <strain evidence="3">LS1_29</strain>
    </source>
</reference>
<dbReference type="PANTHER" id="PTHR36169">
    <property type="entry name" value="ETHANOLAMINE UTILIZATION PROTEIN EUTQ"/>
    <property type="match status" value="1"/>
</dbReference>
<dbReference type="InterPro" id="IPR010424">
    <property type="entry name" value="EutQ"/>
</dbReference>
<organism evidence="2 3">
    <name type="scientific">Lipingzhangella rawalii</name>
    <dbReference type="NCBI Taxonomy" id="2055835"/>
    <lineage>
        <taxon>Bacteria</taxon>
        <taxon>Bacillati</taxon>
        <taxon>Actinomycetota</taxon>
        <taxon>Actinomycetes</taxon>
        <taxon>Streptosporangiales</taxon>
        <taxon>Nocardiopsidaceae</taxon>
        <taxon>Lipingzhangella</taxon>
    </lineage>
</organism>
<keyword evidence="3" id="KW-1185">Reference proteome</keyword>
<dbReference type="EMBL" id="JAVLVT010000003">
    <property type="protein sequence ID" value="MDS1270119.1"/>
    <property type="molecule type" value="Genomic_DNA"/>
</dbReference>
<dbReference type="PANTHER" id="PTHR36169:SF1">
    <property type="entry name" value="ACETATE KINASE EUTQ"/>
    <property type="match status" value="1"/>
</dbReference>